<dbReference type="EMBL" id="CM055754">
    <property type="protein sequence ID" value="KAJ7990962.1"/>
    <property type="molecule type" value="Genomic_DNA"/>
</dbReference>
<evidence type="ECO:0000313" key="2">
    <source>
        <dbReference type="Proteomes" id="UP001157502"/>
    </source>
</evidence>
<sequence length="575" mass="62176">MNRPSDQVKPDQPKPVPVNICTNYASMTTSPTRGPAKICMSYSLGSVQSPSGHTVQPAPGGAQPPVQARRPGEASPTSAGEARGLVKPRQPEPVRLGDPVKPEHSESVPVNICTNYTSMTTSPTPVPAKICTSYRYVVMCSLRLVEPSHQFKPGDLVKHRQPVPVKLGGLVKPEHSESVPVNICTNYASMTTSPTRGPAKICTSYRYVVMACIFCLLQGVAMESLGKKFQALSISRRVQPEEPTYLLDLSIQTVSGPGLVAVCCSNLSIRLHSSADGTVKTWDVRCPGSEATQVFRSDASHLFCSFDVSCNDVVLCAGTEQLDEDDSFLVFWDARMNKDKNDGVLGVYSESHSDDITQVRFHPRNADRLVSGSTDGLVNVFDLSLGAEEEALQATCNCGSSASSVCWAGKDLNQLLCLTHDEGLHLWDLGQLDTDKPITLFSAVDARNQTAFPNQGGLDYFVGGTWLEETGHLLVLGGTNRGDIHLLECSEKGLCLLSSPQQGHSAVVRCFIWDSAGEALLTGGEDAQLLLWKPGAEELNSGKKDALKSGSALHFKSRLHKKHGFKKNKKKKLEV</sequence>
<keyword evidence="2" id="KW-1185">Reference proteome</keyword>
<dbReference type="Proteomes" id="UP001157502">
    <property type="component" value="Chromosome 27"/>
</dbReference>
<organism evidence="1 2">
    <name type="scientific">Dallia pectoralis</name>
    <name type="common">Alaska blackfish</name>
    <dbReference type="NCBI Taxonomy" id="75939"/>
    <lineage>
        <taxon>Eukaryota</taxon>
        <taxon>Metazoa</taxon>
        <taxon>Chordata</taxon>
        <taxon>Craniata</taxon>
        <taxon>Vertebrata</taxon>
        <taxon>Euteleostomi</taxon>
        <taxon>Actinopterygii</taxon>
        <taxon>Neopterygii</taxon>
        <taxon>Teleostei</taxon>
        <taxon>Protacanthopterygii</taxon>
        <taxon>Esociformes</taxon>
        <taxon>Umbridae</taxon>
        <taxon>Dallia</taxon>
    </lineage>
</organism>
<name>A0ACC2FI40_DALPE</name>
<reference evidence="1" key="1">
    <citation type="submission" date="2021-05" db="EMBL/GenBank/DDBJ databases">
        <authorList>
            <person name="Pan Q."/>
            <person name="Jouanno E."/>
            <person name="Zahm M."/>
            <person name="Klopp C."/>
            <person name="Cabau C."/>
            <person name="Louis A."/>
            <person name="Berthelot C."/>
            <person name="Parey E."/>
            <person name="Roest Crollius H."/>
            <person name="Montfort J."/>
            <person name="Robinson-Rechavi M."/>
            <person name="Bouchez O."/>
            <person name="Lampietro C."/>
            <person name="Lopez Roques C."/>
            <person name="Donnadieu C."/>
            <person name="Postlethwait J."/>
            <person name="Bobe J."/>
            <person name="Dillon D."/>
            <person name="Chandos A."/>
            <person name="von Hippel F."/>
            <person name="Guiguen Y."/>
        </authorList>
    </citation>
    <scope>NUCLEOTIDE SEQUENCE</scope>
    <source>
        <strain evidence="1">YG-Jan2019</strain>
    </source>
</reference>
<protein>
    <submittedName>
        <fullName evidence="1">Uncharacterized protein</fullName>
    </submittedName>
</protein>
<evidence type="ECO:0000313" key="1">
    <source>
        <dbReference type="EMBL" id="KAJ7990962.1"/>
    </source>
</evidence>
<proteinExistence type="predicted"/>
<gene>
    <name evidence="1" type="ORF">DPEC_G00292310</name>
</gene>
<accession>A0ACC2FI40</accession>
<comment type="caution">
    <text evidence="1">The sequence shown here is derived from an EMBL/GenBank/DDBJ whole genome shotgun (WGS) entry which is preliminary data.</text>
</comment>